<evidence type="ECO:0008006" key="4">
    <source>
        <dbReference type="Google" id="ProtNLM"/>
    </source>
</evidence>
<keyword evidence="3" id="KW-1185">Reference proteome</keyword>
<name>A0AAD6P698_9ROSI</name>
<feature type="region of interest" description="Disordered" evidence="1">
    <location>
        <begin position="271"/>
        <end position="322"/>
    </location>
</feature>
<protein>
    <recommendedName>
        <fullName evidence="4">DUF4283 domain-containing protein</fullName>
    </recommendedName>
</protein>
<dbReference type="InterPro" id="IPR040256">
    <property type="entry name" value="At4g02000-like"/>
</dbReference>
<dbReference type="Proteomes" id="UP001162972">
    <property type="component" value="Chromosome 11"/>
</dbReference>
<organism evidence="2 3">
    <name type="scientific">Salix udensis</name>
    <dbReference type="NCBI Taxonomy" id="889485"/>
    <lineage>
        <taxon>Eukaryota</taxon>
        <taxon>Viridiplantae</taxon>
        <taxon>Streptophyta</taxon>
        <taxon>Embryophyta</taxon>
        <taxon>Tracheophyta</taxon>
        <taxon>Spermatophyta</taxon>
        <taxon>Magnoliopsida</taxon>
        <taxon>eudicotyledons</taxon>
        <taxon>Gunneridae</taxon>
        <taxon>Pentapetalae</taxon>
        <taxon>rosids</taxon>
        <taxon>fabids</taxon>
        <taxon>Malpighiales</taxon>
        <taxon>Salicaceae</taxon>
        <taxon>Saliceae</taxon>
        <taxon>Salix</taxon>
    </lineage>
</organism>
<feature type="compositionally biased region" description="Polar residues" evidence="1">
    <location>
        <begin position="310"/>
        <end position="322"/>
    </location>
</feature>
<gene>
    <name evidence="2" type="ORF">OIU84_003280</name>
</gene>
<evidence type="ECO:0000313" key="2">
    <source>
        <dbReference type="EMBL" id="KAJ6417523.1"/>
    </source>
</evidence>
<evidence type="ECO:0000313" key="3">
    <source>
        <dbReference type="Proteomes" id="UP001162972"/>
    </source>
</evidence>
<dbReference type="AlphaFoldDB" id="A0AAD6P698"/>
<dbReference type="EMBL" id="JAPFFJ010000011">
    <property type="protein sequence ID" value="KAJ6417523.1"/>
    <property type="molecule type" value="Genomic_DNA"/>
</dbReference>
<reference evidence="2 3" key="1">
    <citation type="journal article" date="2023" name="Int. J. Mol. Sci.">
        <title>De Novo Assembly and Annotation of 11 Diverse Shrub Willow (Salix) Genomes Reveals Novel Gene Organization in Sex-Linked Regions.</title>
        <authorList>
            <person name="Hyden B."/>
            <person name="Feng K."/>
            <person name="Yates T.B."/>
            <person name="Jawdy S."/>
            <person name="Cereghino C."/>
            <person name="Smart L.B."/>
            <person name="Muchero W."/>
        </authorList>
    </citation>
    <scope>NUCLEOTIDE SEQUENCE [LARGE SCALE GENOMIC DNA]</scope>
    <source>
        <tissue evidence="2">Shoot tip</tissue>
    </source>
</reference>
<dbReference type="PANTHER" id="PTHR31286">
    <property type="entry name" value="GLYCINE-RICH CELL WALL STRUCTURAL PROTEIN 1.8-LIKE"/>
    <property type="match status" value="1"/>
</dbReference>
<proteinExistence type="predicted"/>
<accession>A0AAD6P698</accession>
<comment type="caution">
    <text evidence="2">The sequence shown here is derived from an EMBL/GenBank/DDBJ whole genome shotgun (WGS) entry which is preliminary data.</text>
</comment>
<sequence length="322" mass="35537">MHGARDSCIIACGAVAEENWSFGFGFRVPGWGVGGLGFLEVSGIGVGFWFGFKGFGGSDKVKVNDASMRYTLDRLPKQPQGSRLKLPKQLFEENESSWTRCLMGFFLGARLPFHAGSRSAASSFRPWPLDFLGEELGPPTMAPSNPGLSLAASMVGRPLSCDEHTFKCSRLDFAMICVEVDATHPYIHSFELDTPTEEEPIHVAVEYEWKPVRCHTCKLYGHSCADSSRQQTTIANPTTNETMQTQLTTIENPPIEPPLIQTTTTPLLTQTHDQQISKQHTHPGPPTNSNQHLTHPSLPAPDKQPKTLKRATSQHSAQNQWP</sequence>
<dbReference type="PANTHER" id="PTHR31286:SF99">
    <property type="entry name" value="DUF4283 DOMAIN-CONTAINING PROTEIN"/>
    <property type="match status" value="1"/>
</dbReference>
<evidence type="ECO:0000256" key="1">
    <source>
        <dbReference type="SAM" id="MobiDB-lite"/>
    </source>
</evidence>